<feature type="chain" id="PRO_5047457057" evidence="2">
    <location>
        <begin position="21"/>
        <end position="309"/>
    </location>
</feature>
<dbReference type="InterPro" id="IPR050855">
    <property type="entry name" value="NDM-1-like"/>
</dbReference>
<comment type="similarity">
    <text evidence="1">Belongs to the metallo-beta-lactamase superfamily. Class-B beta-lactamase family.</text>
</comment>
<dbReference type="InterPro" id="IPR001279">
    <property type="entry name" value="Metallo-B-lactamas"/>
</dbReference>
<dbReference type="CDD" id="cd16282">
    <property type="entry name" value="metallo-hydrolase-like_MBL-fold"/>
    <property type="match status" value="1"/>
</dbReference>
<sequence>MNRLINLLLLCMLGITSAIAASDLPKPEVVKVNERVYALLGPLGLPSPENQGYMVNSAVIIGKTGVILVDTGFTDEIGRHLNKTIQGITDKPVRHIINTHHHGDHVLGNVAFGKTDITSSEKARELVETTGAEWVGIVENAVGRKFPNTKPVPATQTYPGPGRTEKTIDGVKMVFIVPKGSHTPGDLMVYLPEDKVLIAGDVMVNDIVPNFRDANAKNWIATLDEAQKLPARTIIPGHGPLARPADLTAMHARMASLYEGVEAGYKEGLTDTEIRQKLDLSDWKKLKNFDEQMGPTINRIYLEVEAANF</sequence>
<dbReference type="Pfam" id="PF00753">
    <property type="entry name" value="Lactamase_B"/>
    <property type="match status" value="1"/>
</dbReference>
<organism evidence="4 5">
    <name type="scientific">Thermithiobacillus plumbiphilus</name>
    <dbReference type="NCBI Taxonomy" id="1729899"/>
    <lineage>
        <taxon>Bacteria</taxon>
        <taxon>Pseudomonadati</taxon>
        <taxon>Pseudomonadota</taxon>
        <taxon>Acidithiobacillia</taxon>
        <taxon>Acidithiobacillales</taxon>
        <taxon>Thermithiobacillaceae</taxon>
        <taxon>Thermithiobacillus</taxon>
    </lineage>
</organism>
<dbReference type="PANTHER" id="PTHR42951:SF4">
    <property type="entry name" value="ACYL-COENZYME A THIOESTERASE MBLAC2"/>
    <property type="match status" value="1"/>
</dbReference>
<dbReference type="Proteomes" id="UP001446205">
    <property type="component" value="Unassembled WGS sequence"/>
</dbReference>
<feature type="signal peptide" evidence="2">
    <location>
        <begin position="1"/>
        <end position="20"/>
    </location>
</feature>
<name>A0ABU9DE19_9PROT</name>
<dbReference type="InterPro" id="IPR036866">
    <property type="entry name" value="RibonucZ/Hydroxyglut_hydro"/>
</dbReference>
<gene>
    <name evidence="4" type="ORF">WOB96_13175</name>
</gene>
<dbReference type="SUPFAM" id="SSF56281">
    <property type="entry name" value="Metallo-hydrolase/oxidoreductase"/>
    <property type="match status" value="1"/>
</dbReference>
<evidence type="ECO:0000256" key="1">
    <source>
        <dbReference type="ARBA" id="ARBA00005250"/>
    </source>
</evidence>
<proteinExistence type="inferred from homology"/>
<feature type="domain" description="Metallo-beta-lactamase" evidence="3">
    <location>
        <begin position="54"/>
        <end position="238"/>
    </location>
</feature>
<keyword evidence="2" id="KW-0732">Signal</keyword>
<dbReference type="Gene3D" id="3.60.15.10">
    <property type="entry name" value="Ribonuclease Z/Hydroxyacylglutathione hydrolase-like"/>
    <property type="match status" value="1"/>
</dbReference>
<dbReference type="RefSeq" id="WP_341371759.1">
    <property type="nucleotide sequence ID" value="NZ_JBBPCO010000015.1"/>
</dbReference>
<dbReference type="SMART" id="SM00849">
    <property type="entry name" value="Lactamase_B"/>
    <property type="match status" value="1"/>
</dbReference>
<evidence type="ECO:0000259" key="3">
    <source>
        <dbReference type="SMART" id="SM00849"/>
    </source>
</evidence>
<evidence type="ECO:0000313" key="4">
    <source>
        <dbReference type="EMBL" id="MEK8090703.1"/>
    </source>
</evidence>
<comment type="caution">
    <text evidence="4">The sequence shown here is derived from an EMBL/GenBank/DDBJ whole genome shotgun (WGS) entry which is preliminary data.</text>
</comment>
<protein>
    <submittedName>
        <fullName evidence="4">MBL fold metallo-hydrolase</fullName>
    </submittedName>
</protein>
<evidence type="ECO:0000313" key="5">
    <source>
        <dbReference type="Proteomes" id="UP001446205"/>
    </source>
</evidence>
<dbReference type="EMBL" id="JBBPCO010000015">
    <property type="protein sequence ID" value="MEK8090703.1"/>
    <property type="molecule type" value="Genomic_DNA"/>
</dbReference>
<dbReference type="PANTHER" id="PTHR42951">
    <property type="entry name" value="METALLO-BETA-LACTAMASE DOMAIN-CONTAINING"/>
    <property type="match status" value="1"/>
</dbReference>
<evidence type="ECO:0000256" key="2">
    <source>
        <dbReference type="SAM" id="SignalP"/>
    </source>
</evidence>
<reference evidence="4 5" key="1">
    <citation type="submission" date="2024-04" db="EMBL/GenBank/DDBJ databases">
        <authorList>
            <person name="Abashina T."/>
            <person name="Shaikin A."/>
        </authorList>
    </citation>
    <scope>NUCLEOTIDE SEQUENCE [LARGE SCALE GENOMIC DNA]</scope>
    <source>
        <strain evidence="4 5">AAFK</strain>
    </source>
</reference>
<keyword evidence="5" id="KW-1185">Reference proteome</keyword>
<accession>A0ABU9DE19</accession>